<sequence>MNGGYRTEIMGTSREANLIAVVRPHLFESWKAEEEVEGYDFDPADADNEQSILEHLYGLVFYRYTGQEFTLSQYEKEVHKAFYFEPEHIWFKQRKIG</sequence>
<reference evidence="1 2" key="1">
    <citation type="submission" date="2018-09" db="EMBL/GenBank/DDBJ databases">
        <authorList>
            <person name="Zhu H."/>
        </authorList>
    </citation>
    <scope>NUCLEOTIDE SEQUENCE [LARGE SCALE GENOMIC DNA]</scope>
    <source>
        <strain evidence="1 2">K1S02-6</strain>
    </source>
</reference>
<evidence type="ECO:0000313" key="2">
    <source>
        <dbReference type="Proteomes" id="UP000284021"/>
    </source>
</evidence>
<proteinExistence type="predicted"/>
<keyword evidence="2" id="KW-1185">Reference proteome</keyword>
<name>A0A418X869_9PSED</name>
<comment type="caution">
    <text evidence="1">The sequence shown here is derived from an EMBL/GenBank/DDBJ whole genome shotgun (WGS) entry which is preliminary data.</text>
</comment>
<evidence type="ECO:0000313" key="1">
    <source>
        <dbReference type="EMBL" id="RJG08650.1"/>
    </source>
</evidence>
<gene>
    <name evidence="1" type="ORF">D3879_22410</name>
</gene>
<protein>
    <submittedName>
        <fullName evidence="1">Uncharacterized protein</fullName>
    </submittedName>
</protein>
<dbReference type="Proteomes" id="UP000284021">
    <property type="component" value="Unassembled WGS sequence"/>
</dbReference>
<dbReference type="AlphaFoldDB" id="A0A418X869"/>
<accession>A0A418X869</accession>
<dbReference type="EMBL" id="QYUR01000008">
    <property type="protein sequence ID" value="RJG08650.1"/>
    <property type="molecule type" value="Genomic_DNA"/>
</dbReference>
<organism evidence="1 2">
    <name type="scientific">Pseudomonas cavernicola</name>
    <dbReference type="NCBI Taxonomy" id="2320866"/>
    <lineage>
        <taxon>Bacteria</taxon>
        <taxon>Pseudomonadati</taxon>
        <taxon>Pseudomonadota</taxon>
        <taxon>Gammaproteobacteria</taxon>
        <taxon>Pseudomonadales</taxon>
        <taxon>Pseudomonadaceae</taxon>
        <taxon>Pseudomonas</taxon>
    </lineage>
</organism>